<evidence type="ECO:0000313" key="11">
    <source>
        <dbReference type="Proteomes" id="UP001152797"/>
    </source>
</evidence>
<dbReference type="Proteomes" id="UP001152797">
    <property type="component" value="Unassembled WGS sequence"/>
</dbReference>
<dbReference type="PANTHER" id="PTHR30618:SF0">
    <property type="entry name" value="PURINE-URACIL PERMEASE NCS1"/>
    <property type="match status" value="1"/>
</dbReference>
<feature type="transmembrane region" description="Helical" evidence="7">
    <location>
        <begin position="956"/>
        <end position="977"/>
    </location>
</feature>
<dbReference type="EMBL" id="CAMXCT020006804">
    <property type="protein sequence ID" value="CAL1173719.1"/>
    <property type="molecule type" value="Genomic_DNA"/>
</dbReference>
<keyword evidence="3 7" id="KW-0812">Transmembrane</keyword>
<feature type="transmembrane region" description="Helical" evidence="7">
    <location>
        <begin position="806"/>
        <end position="829"/>
    </location>
</feature>
<keyword evidence="11" id="KW-1185">Reference proteome</keyword>
<comment type="caution">
    <text evidence="8">The sequence shown here is derived from an EMBL/GenBank/DDBJ whole genome shotgun (WGS) entry which is preliminary data.</text>
</comment>
<evidence type="ECO:0000313" key="8">
    <source>
        <dbReference type="EMBL" id="CAI4020344.1"/>
    </source>
</evidence>
<evidence type="ECO:0000256" key="3">
    <source>
        <dbReference type="ARBA" id="ARBA00022692"/>
    </source>
</evidence>
<evidence type="ECO:0000313" key="9">
    <source>
        <dbReference type="EMBL" id="CAL1173719.1"/>
    </source>
</evidence>
<dbReference type="Pfam" id="PF02133">
    <property type="entry name" value="Transp_cyt_pur"/>
    <property type="match status" value="1"/>
</dbReference>
<feature type="compositionally biased region" description="Pro residues" evidence="6">
    <location>
        <begin position="7"/>
        <end position="21"/>
    </location>
</feature>
<organism evidence="8">
    <name type="scientific">Cladocopium goreaui</name>
    <dbReference type="NCBI Taxonomy" id="2562237"/>
    <lineage>
        <taxon>Eukaryota</taxon>
        <taxon>Sar</taxon>
        <taxon>Alveolata</taxon>
        <taxon>Dinophyceae</taxon>
        <taxon>Suessiales</taxon>
        <taxon>Symbiodiniaceae</taxon>
        <taxon>Cladocopium</taxon>
    </lineage>
</organism>
<protein>
    <submittedName>
        <fullName evidence="10">Allantoin permease</fullName>
    </submittedName>
</protein>
<feature type="region of interest" description="Disordered" evidence="6">
    <location>
        <begin position="67"/>
        <end position="105"/>
    </location>
</feature>
<dbReference type="GO" id="GO:0015205">
    <property type="term" value="F:nucleobase transmembrane transporter activity"/>
    <property type="evidence" value="ECO:0007669"/>
    <property type="project" value="TreeGrafter"/>
</dbReference>
<evidence type="ECO:0000256" key="5">
    <source>
        <dbReference type="ARBA" id="ARBA00023136"/>
    </source>
</evidence>
<dbReference type="PANTHER" id="PTHR30618">
    <property type="entry name" value="NCS1 FAMILY PURINE/PYRIMIDINE TRANSPORTER"/>
    <property type="match status" value="1"/>
</dbReference>
<dbReference type="Gene3D" id="1.10.4160.10">
    <property type="entry name" value="Hydantoin permease"/>
    <property type="match status" value="1"/>
</dbReference>
<feature type="transmembrane region" description="Helical" evidence="7">
    <location>
        <begin position="989"/>
        <end position="1011"/>
    </location>
</feature>
<comment type="subcellular location">
    <subcellularLocation>
        <location evidence="1">Membrane</location>
        <topology evidence="1">Multi-pass membrane protein</topology>
    </subcellularLocation>
</comment>
<sequence length="1032" mass="110490">MAYSASPPAPAPAAPAAPAPTTPQGLGDVSQLQDALAQALCGIEGTPGVYGQEIVGTDFREAATVASEASWTTRTPEECPRLKMKGSKGPKGPPKGASRGGGYTEGDDEDILEQFCLSRRSLTCSGPYRLAVHRGESEKGGEYHFCVQTGKLDAVNDDGRTLIGYFSSHACVESPITVDRSAEVPMPSVGVLSSEVMKEIQDPANAGAFVVLPSQFNGVEFPSHCSIVESVEDYKYDHTGGPCGQLAVHPGIAQFLLDNCSTDRRPGGIDATRRVVRKVNGLLRERGISSKKHMFSVVNGYLKMPVPDSNEVAETAISALAAALPALQLLLMRDALAAGLAPNKTEFCSQSHRVNLVYASAVPVNAYVNGIGAVAKDFGDAQTHEFQRQISELFLVAQYHGALRLASEAARSSGRRSKVLLMPLGGGAFKNSWESIVKSMALATELLGPADLDVQVLVLEGGRAGSDERPAELRVKELLQKHKKLREVDSKPDVIGQMTLVSDWKDAERLPGANEEVPWFLFAVLGHEIWRHWMLTQELLVQPAMAAMEGVEDLEPTPEGAARTWTWSVFAGAWATMMVNAGTFSSGAAVLSLGLSVPETLFAQSIGTVLLVIGLTLNAAAGVKYGIPFPVFARSSFGSAGAHFCTLSRGAVAIMWLSFQSWQGALGIYTSLENLLGSSSLEGWGHLGKHLNVSKLLIFILYLAVHALLIHLGPSKLKKCIYLVLPVVILGILGIAIWAAFLASFQEALEAAEERPPMSIGSKTVAFMAAVNSSIGTWSTLLLNVCDLSRFSPTQKDQVLGQSFGIPVPFVLTLFIGMWLAGATTVAYGKAVWQIPECFAYWHPVVSVVAAILLALSSLLVNVLANIISPINDLMNLAPKTFTYRGCGYVVLILSLLVCPWWTFSGKVSFVLNFLTGYAMITGAIAGVFLADYWILKKGCLDLNELYSSTGVNWKALLSVFLGAAPCMPGFINALLVHGEENLVSPFWAHLYSGGSCLFSLGASGIAYLILSSFFESKKSLKETDFTSETAI</sequence>
<keyword evidence="4 7" id="KW-1133">Transmembrane helix</keyword>
<feature type="region of interest" description="Disordered" evidence="6">
    <location>
        <begin position="1"/>
        <end position="30"/>
    </location>
</feature>
<evidence type="ECO:0000256" key="4">
    <source>
        <dbReference type="ARBA" id="ARBA00022989"/>
    </source>
</evidence>
<feature type="transmembrane region" description="Helical" evidence="7">
    <location>
        <begin position="696"/>
        <end position="713"/>
    </location>
</feature>
<gene>
    <name evidence="8" type="ORF">C1SCF055_LOCUS44765</name>
</gene>
<evidence type="ECO:0000256" key="2">
    <source>
        <dbReference type="ARBA" id="ARBA00008974"/>
    </source>
</evidence>
<feature type="transmembrane region" description="Helical" evidence="7">
    <location>
        <begin position="720"/>
        <end position="745"/>
    </location>
</feature>
<reference evidence="9" key="2">
    <citation type="submission" date="2024-04" db="EMBL/GenBank/DDBJ databases">
        <authorList>
            <person name="Chen Y."/>
            <person name="Shah S."/>
            <person name="Dougan E. K."/>
            <person name="Thang M."/>
            <person name="Chan C."/>
        </authorList>
    </citation>
    <scope>NUCLEOTIDE SEQUENCE [LARGE SCALE GENOMIC DNA]</scope>
</reference>
<feature type="transmembrane region" description="Helical" evidence="7">
    <location>
        <begin position="841"/>
        <end position="865"/>
    </location>
</feature>
<name>A0A9P1GSA9_9DINO</name>
<dbReference type="InterPro" id="IPR001248">
    <property type="entry name" value="Pur-cyt_permease"/>
</dbReference>
<evidence type="ECO:0000313" key="10">
    <source>
        <dbReference type="EMBL" id="CAL4807656.1"/>
    </source>
</evidence>
<keyword evidence="5 7" id="KW-0472">Membrane</keyword>
<evidence type="ECO:0000256" key="7">
    <source>
        <dbReference type="SAM" id="Phobius"/>
    </source>
</evidence>
<feature type="transmembrane region" description="Helical" evidence="7">
    <location>
        <begin position="910"/>
        <end position="935"/>
    </location>
</feature>
<dbReference type="OrthoDB" id="2018619at2759"/>
<reference evidence="8" key="1">
    <citation type="submission" date="2022-10" db="EMBL/GenBank/DDBJ databases">
        <authorList>
            <person name="Chen Y."/>
            <person name="Dougan E. K."/>
            <person name="Chan C."/>
            <person name="Rhodes N."/>
            <person name="Thang M."/>
        </authorList>
    </citation>
    <scope>NUCLEOTIDE SEQUENCE</scope>
</reference>
<dbReference type="AlphaFoldDB" id="A0A9P1GSA9"/>
<feature type="transmembrane region" description="Helical" evidence="7">
    <location>
        <begin position="886"/>
        <end position="904"/>
    </location>
</feature>
<feature type="transmembrane region" description="Helical" evidence="7">
    <location>
        <begin position="765"/>
        <end position="785"/>
    </location>
</feature>
<dbReference type="EMBL" id="CAMXCT010006804">
    <property type="protein sequence ID" value="CAI4020344.1"/>
    <property type="molecule type" value="Genomic_DNA"/>
</dbReference>
<comment type="similarity">
    <text evidence="2">Belongs to the purine-cytosine permease (2.A.39) family.</text>
</comment>
<accession>A0A9P1GSA9</accession>
<evidence type="ECO:0000256" key="1">
    <source>
        <dbReference type="ARBA" id="ARBA00004141"/>
    </source>
</evidence>
<evidence type="ECO:0000256" key="6">
    <source>
        <dbReference type="SAM" id="MobiDB-lite"/>
    </source>
</evidence>
<feature type="transmembrane region" description="Helical" evidence="7">
    <location>
        <begin position="601"/>
        <end position="625"/>
    </location>
</feature>
<dbReference type="EMBL" id="CAMXCT030006804">
    <property type="protein sequence ID" value="CAL4807656.1"/>
    <property type="molecule type" value="Genomic_DNA"/>
</dbReference>
<dbReference type="GO" id="GO:0005886">
    <property type="term" value="C:plasma membrane"/>
    <property type="evidence" value="ECO:0007669"/>
    <property type="project" value="TreeGrafter"/>
</dbReference>
<proteinExistence type="inferred from homology"/>
<dbReference type="InterPro" id="IPR045225">
    <property type="entry name" value="Uracil/uridine/allantoin_perm"/>
</dbReference>